<dbReference type="AlphaFoldDB" id="A0A974P0G5"/>
<reference evidence="1" key="1">
    <citation type="submission" date="2021-01" db="EMBL/GenBank/DDBJ databases">
        <title>Genome sequence of Phenylobacterium sp. 20VBR1 isolated from a valley glaceir, Ny-Alesund, Svalbard.</title>
        <authorList>
            <person name="Thomas F.A."/>
            <person name="Krishnan K.P."/>
            <person name="Sinha R.K."/>
        </authorList>
    </citation>
    <scope>NUCLEOTIDE SEQUENCE</scope>
    <source>
        <strain evidence="1">20VBR1</strain>
    </source>
</reference>
<gene>
    <name evidence="1" type="ORF">JKL49_15595</name>
</gene>
<accession>A0A974P0G5</accession>
<evidence type="ECO:0000313" key="1">
    <source>
        <dbReference type="EMBL" id="QQZ48801.1"/>
    </source>
</evidence>
<dbReference type="Pfam" id="PF11730">
    <property type="entry name" value="DUF3297"/>
    <property type="match status" value="1"/>
</dbReference>
<proteinExistence type="predicted"/>
<protein>
    <submittedName>
        <fullName evidence="1">DUF3297 family protein</fullName>
    </submittedName>
</protein>
<name>A0A974P0G5_9CAUL</name>
<organism evidence="1">
    <name type="scientific">Phenylobacterium glaciei</name>
    <dbReference type="NCBI Taxonomy" id="2803784"/>
    <lineage>
        <taxon>Bacteria</taxon>
        <taxon>Pseudomonadati</taxon>
        <taxon>Pseudomonadota</taxon>
        <taxon>Alphaproteobacteria</taxon>
        <taxon>Caulobacterales</taxon>
        <taxon>Caulobacteraceae</taxon>
        <taxon>Phenylobacterium</taxon>
    </lineage>
</organism>
<dbReference type="InterPro" id="IPR021724">
    <property type="entry name" value="DUF3297"/>
</dbReference>
<sequence length="105" mass="11588">MLCAGCGYHPAQGLRPNRSSRPRHVRHAPDRLAISPNSPYYDAACLERGVGVRFKGVEKTNVDEYCVSEGWVRLSVGATVDRKGNAMTVKLQGPVEPYFRDTPEA</sequence>
<dbReference type="EMBL" id="CP068570">
    <property type="protein sequence ID" value="QQZ48801.1"/>
    <property type="molecule type" value="Genomic_DNA"/>
</dbReference>